<sequence length="159" mass="18379">MNQTFTSSDFIVDCLEDFWKTNKDKFPEVTKLLLNFDNGGENSSRRTQFMKRIVDFVENEKIEIELAYYPPYHSKYNPIERVWGVLEKHWNGSLLDSVSKVIGFAKSMTYNGVSPIVKLVDKVYTTGVKLTEVEMSEVEKKIIRLTGLENWSVRVPCLG</sequence>
<dbReference type="InterPro" id="IPR036397">
    <property type="entry name" value="RNaseH_sf"/>
</dbReference>
<dbReference type="EMBL" id="FPHE01000007">
    <property type="protein sequence ID" value="SFV50624.1"/>
    <property type="molecule type" value="Genomic_DNA"/>
</dbReference>
<accession>A0A1W1BAQ0</accession>
<proteinExistence type="predicted"/>
<gene>
    <name evidence="1" type="ORF">MNB_SV-12-21</name>
</gene>
<dbReference type="Gene3D" id="3.30.420.10">
    <property type="entry name" value="Ribonuclease H-like superfamily/Ribonuclease H"/>
    <property type="match status" value="1"/>
</dbReference>
<reference evidence="1" key="1">
    <citation type="submission" date="2016-10" db="EMBL/GenBank/DDBJ databases">
        <authorList>
            <person name="de Groot N.N."/>
        </authorList>
    </citation>
    <scope>NUCLEOTIDE SEQUENCE</scope>
</reference>
<dbReference type="GO" id="GO:0003676">
    <property type="term" value="F:nucleic acid binding"/>
    <property type="evidence" value="ECO:0007669"/>
    <property type="project" value="InterPro"/>
</dbReference>
<dbReference type="InterPro" id="IPR011518">
    <property type="entry name" value="Transposase_36"/>
</dbReference>
<protein>
    <submittedName>
        <fullName evidence="1">Mobile element protein</fullName>
    </submittedName>
</protein>
<organism evidence="1">
    <name type="scientific">hydrothermal vent metagenome</name>
    <dbReference type="NCBI Taxonomy" id="652676"/>
    <lineage>
        <taxon>unclassified sequences</taxon>
        <taxon>metagenomes</taxon>
        <taxon>ecological metagenomes</taxon>
    </lineage>
</organism>
<name>A0A1W1BAQ0_9ZZZZ</name>
<dbReference type="Pfam" id="PF07592">
    <property type="entry name" value="DDE_Tnp_ISAZ013"/>
    <property type="match status" value="1"/>
</dbReference>
<dbReference type="AlphaFoldDB" id="A0A1W1BAQ0"/>
<evidence type="ECO:0000313" key="1">
    <source>
        <dbReference type="EMBL" id="SFV50624.1"/>
    </source>
</evidence>